<reference evidence="1 2" key="1">
    <citation type="submission" date="2020-08" db="EMBL/GenBank/DDBJ databases">
        <title>Genomic Encyclopedia of Type Strains, Phase IV (KMG-IV): sequencing the most valuable type-strain genomes for metagenomic binning, comparative biology and taxonomic classification.</title>
        <authorList>
            <person name="Goeker M."/>
        </authorList>
    </citation>
    <scope>NUCLEOTIDE SEQUENCE [LARGE SCALE GENOMIC DNA]</scope>
    <source>
        <strain evidence="1 2">DSM 23240</strain>
    </source>
</reference>
<name>A0A840RQT2_9BURK</name>
<comment type="caution">
    <text evidence="1">The sequence shown here is derived from an EMBL/GenBank/DDBJ whole genome shotgun (WGS) entry which is preliminary data.</text>
</comment>
<organism evidence="1 2">
    <name type="scientific">Glaciimonas immobilis</name>
    <dbReference type="NCBI Taxonomy" id="728004"/>
    <lineage>
        <taxon>Bacteria</taxon>
        <taxon>Pseudomonadati</taxon>
        <taxon>Pseudomonadota</taxon>
        <taxon>Betaproteobacteria</taxon>
        <taxon>Burkholderiales</taxon>
        <taxon>Oxalobacteraceae</taxon>
        <taxon>Glaciimonas</taxon>
    </lineage>
</organism>
<protein>
    <submittedName>
        <fullName evidence="1">Uncharacterized protein</fullName>
    </submittedName>
</protein>
<accession>A0A840RQT2</accession>
<dbReference type="Proteomes" id="UP000571084">
    <property type="component" value="Unassembled WGS sequence"/>
</dbReference>
<keyword evidence="2" id="KW-1185">Reference proteome</keyword>
<sequence>MSDKGASVDIHQERAKFEAWAKSINYGNHLERFFVGGGDYIQYQVAKWWQSWQERAVQSARAIEAEHGIIGKEAEG</sequence>
<dbReference type="EMBL" id="JACHHQ010000005">
    <property type="protein sequence ID" value="MBB5200787.1"/>
    <property type="molecule type" value="Genomic_DNA"/>
</dbReference>
<dbReference type="RefSeq" id="WP_168055758.1">
    <property type="nucleotide sequence ID" value="NZ_JAAOZT010000007.1"/>
</dbReference>
<proteinExistence type="predicted"/>
<evidence type="ECO:0000313" key="1">
    <source>
        <dbReference type="EMBL" id="MBB5200787.1"/>
    </source>
</evidence>
<evidence type="ECO:0000313" key="2">
    <source>
        <dbReference type="Proteomes" id="UP000571084"/>
    </source>
</evidence>
<dbReference type="AlphaFoldDB" id="A0A840RQT2"/>
<gene>
    <name evidence="1" type="ORF">HNR39_002629</name>
</gene>